<dbReference type="RefSeq" id="WP_163067000.1">
    <property type="nucleotide sequence ID" value="NZ_CP048649.1"/>
</dbReference>
<reference evidence="3 4" key="1">
    <citation type="submission" date="2020-02" db="EMBL/GenBank/DDBJ databases">
        <authorList>
            <person name="Kim Y.B."/>
            <person name="Roh S.W."/>
        </authorList>
    </citation>
    <scope>NUCLEOTIDE SEQUENCE [LARGE SCALE GENOMIC DNA]</scope>
    <source>
        <strain evidence="3 4">DSM 103574</strain>
    </source>
</reference>
<protein>
    <submittedName>
        <fullName evidence="3">Helix-turn-helix domain-containing protein</fullName>
    </submittedName>
</protein>
<dbReference type="SUPFAM" id="SSF47413">
    <property type="entry name" value="lambda repressor-like DNA-binding domains"/>
    <property type="match status" value="1"/>
</dbReference>
<dbReference type="Pfam" id="PF01381">
    <property type="entry name" value="HTH_3"/>
    <property type="match status" value="1"/>
</dbReference>
<evidence type="ECO:0000313" key="3">
    <source>
        <dbReference type="EMBL" id="QIB69760.1"/>
    </source>
</evidence>
<gene>
    <name evidence="3" type="ORF">Ami103574_10695</name>
</gene>
<dbReference type="GO" id="GO:0003677">
    <property type="term" value="F:DNA binding"/>
    <property type="evidence" value="ECO:0007669"/>
    <property type="project" value="UniProtKB-KW"/>
</dbReference>
<name>A0A858BXX0_9FIRM</name>
<dbReference type="KEGG" id="abut:Ami103574_10695"/>
<dbReference type="PANTHER" id="PTHR46558:SF11">
    <property type="entry name" value="HTH-TYPE TRANSCRIPTIONAL REGULATOR XRE"/>
    <property type="match status" value="1"/>
</dbReference>
<dbReference type="PROSITE" id="PS50943">
    <property type="entry name" value="HTH_CROC1"/>
    <property type="match status" value="1"/>
</dbReference>
<dbReference type="InterPro" id="IPR010982">
    <property type="entry name" value="Lambda_DNA-bd_dom_sf"/>
</dbReference>
<keyword evidence="1" id="KW-0238">DNA-binding</keyword>
<dbReference type="InterPro" id="IPR001387">
    <property type="entry name" value="Cro/C1-type_HTH"/>
</dbReference>
<dbReference type="EMBL" id="CP048649">
    <property type="protein sequence ID" value="QIB69760.1"/>
    <property type="molecule type" value="Genomic_DNA"/>
</dbReference>
<evidence type="ECO:0000256" key="1">
    <source>
        <dbReference type="ARBA" id="ARBA00023125"/>
    </source>
</evidence>
<dbReference type="PANTHER" id="PTHR46558">
    <property type="entry name" value="TRACRIPTIONAL REGULATORY PROTEIN-RELATED-RELATED"/>
    <property type="match status" value="1"/>
</dbReference>
<evidence type="ECO:0000259" key="2">
    <source>
        <dbReference type="PROSITE" id="PS50943"/>
    </source>
</evidence>
<dbReference type="CDD" id="cd00093">
    <property type="entry name" value="HTH_XRE"/>
    <property type="match status" value="1"/>
</dbReference>
<dbReference type="AlphaFoldDB" id="A0A858BXX0"/>
<accession>A0A858BXX0</accession>
<sequence>MRIKELRKERKYTQAQLAEILEISQQNMSKYETSKLEPDITSLMKLADFFDVSIDYLLNRSNIRNLTTVNIGNNQVACFSKDQQELLNSFNLLNKKNQGAILERTRMLLELQEEEISTNKKGASAS</sequence>
<organism evidence="3 4">
    <name type="scientific">Aminipila butyrica</name>
    <dbReference type="NCBI Taxonomy" id="433296"/>
    <lineage>
        <taxon>Bacteria</taxon>
        <taxon>Bacillati</taxon>
        <taxon>Bacillota</taxon>
        <taxon>Clostridia</taxon>
        <taxon>Peptostreptococcales</taxon>
        <taxon>Anaerovoracaceae</taxon>
        <taxon>Aminipila</taxon>
    </lineage>
</organism>
<dbReference type="Gene3D" id="1.10.260.40">
    <property type="entry name" value="lambda repressor-like DNA-binding domains"/>
    <property type="match status" value="1"/>
</dbReference>
<evidence type="ECO:0000313" key="4">
    <source>
        <dbReference type="Proteomes" id="UP000466848"/>
    </source>
</evidence>
<keyword evidence="4" id="KW-1185">Reference proteome</keyword>
<dbReference type="Proteomes" id="UP000466848">
    <property type="component" value="Chromosome"/>
</dbReference>
<proteinExistence type="predicted"/>
<dbReference type="SMART" id="SM00530">
    <property type="entry name" value="HTH_XRE"/>
    <property type="match status" value="1"/>
</dbReference>
<feature type="domain" description="HTH cro/C1-type" evidence="2">
    <location>
        <begin position="3"/>
        <end position="57"/>
    </location>
</feature>